<feature type="domain" description="Cation/H+ exchanger transmembrane" evidence="15">
    <location>
        <begin position="31"/>
        <end position="442"/>
    </location>
</feature>
<dbReference type="GO" id="GO:0051453">
    <property type="term" value="P:regulation of intracellular pH"/>
    <property type="evidence" value="ECO:0007669"/>
    <property type="project" value="TreeGrafter"/>
</dbReference>
<feature type="transmembrane region" description="Helical" evidence="14">
    <location>
        <begin position="55"/>
        <end position="72"/>
    </location>
</feature>
<dbReference type="InterPro" id="IPR004709">
    <property type="entry name" value="NaH_exchanger"/>
</dbReference>
<comment type="catalytic activity">
    <reaction evidence="11">
        <text>Na(+)(in) + H(+)(out) = Na(+)(out) + H(+)(in)</text>
        <dbReference type="Rhea" id="RHEA:29419"/>
        <dbReference type="ChEBI" id="CHEBI:15378"/>
        <dbReference type="ChEBI" id="CHEBI:29101"/>
    </reaction>
</comment>
<dbReference type="GO" id="GO:0005886">
    <property type="term" value="C:plasma membrane"/>
    <property type="evidence" value="ECO:0007669"/>
    <property type="project" value="TreeGrafter"/>
</dbReference>
<evidence type="ECO:0000256" key="11">
    <source>
        <dbReference type="ARBA" id="ARBA00047524"/>
    </source>
</evidence>
<keyword evidence="13" id="KW-0050">Antiport</keyword>
<dbReference type="Pfam" id="PF00999">
    <property type="entry name" value="Na_H_Exchanger"/>
    <property type="match status" value="1"/>
</dbReference>
<evidence type="ECO:0000256" key="2">
    <source>
        <dbReference type="ARBA" id="ARBA00022448"/>
    </source>
</evidence>
<evidence type="ECO:0000259" key="15">
    <source>
        <dbReference type="Pfam" id="PF00999"/>
    </source>
</evidence>
<dbReference type="GO" id="GO:0015385">
    <property type="term" value="F:sodium:proton antiporter activity"/>
    <property type="evidence" value="ECO:0007669"/>
    <property type="project" value="InterPro"/>
</dbReference>
<dbReference type="OrthoDB" id="196264at2759"/>
<gene>
    <name evidence="19 20" type="primary">LOC116214079</name>
    <name evidence="16" type="ORF">CDL15_Pgr020284</name>
</gene>
<evidence type="ECO:0000313" key="19">
    <source>
        <dbReference type="RefSeq" id="XP_031405203.1"/>
    </source>
</evidence>
<evidence type="ECO:0000313" key="17">
    <source>
        <dbReference type="Proteomes" id="UP000197138"/>
    </source>
</evidence>
<evidence type="ECO:0000256" key="9">
    <source>
        <dbReference type="ARBA" id="ARBA00023136"/>
    </source>
</evidence>
<feature type="transmembrane region" description="Helical" evidence="14">
    <location>
        <begin position="260"/>
        <end position="285"/>
    </location>
</feature>
<organism evidence="16 17">
    <name type="scientific">Punica granatum</name>
    <name type="common">Pomegranate</name>
    <dbReference type="NCBI Taxonomy" id="22663"/>
    <lineage>
        <taxon>Eukaryota</taxon>
        <taxon>Viridiplantae</taxon>
        <taxon>Streptophyta</taxon>
        <taxon>Embryophyta</taxon>
        <taxon>Tracheophyta</taxon>
        <taxon>Spermatophyta</taxon>
        <taxon>Magnoliopsida</taxon>
        <taxon>eudicotyledons</taxon>
        <taxon>Gunneridae</taxon>
        <taxon>Pentapetalae</taxon>
        <taxon>rosids</taxon>
        <taxon>malvids</taxon>
        <taxon>Myrtales</taxon>
        <taxon>Lythraceae</taxon>
        <taxon>Punica</taxon>
    </lineage>
</organism>
<evidence type="ECO:0000313" key="18">
    <source>
        <dbReference type="Proteomes" id="UP000515151"/>
    </source>
</evidence>
<evidence type="ECO:0000256" key="7">
    <source>
        <dbReference type="ARBA" id="ARBA00023053"/>
    </source>
</evidence>
<keyword evidence="10 13" id="KW-0739">Sodium transport</keyword>
<feature type="transmembrane region" description="Helical" evidence="14">
    <location>
        <begin position="218"/>
        <end position="240"/>
    </location>
</feature>
<dbReference type="InterPro" id="IPR006153">
    <property type="entry name" value="Cation/H_exchanger_TM"/>
</dbReference>
<comment type="catalytic activity">
    <reaction evidence="12">
        <text>K(+)(in) + H(+)(out) = K(+)(out) + H(+)(in)</text>
        <dbReference type="Rhea" id="RHEA:29467"/>
        <dbReference type="ChEBI" id="CHEBI:15378"/>
        <dbReference type="ChEBI" id="CHEBI:29103"/>
    </reaction>
</comment>
<comment type="subcellular location">
    <subcellularLocation>
        <location evidence="1">Membrane</location>
        <topology evidence="1">Multi-pass membrane protein</topology>
    </subcellularLocation>
</comment>
<evidence type="ECO:0000313" key="20">
    <source>
        <dbReference type="RefSeq" id="XP_031405204.1"/>
    </source>
</evidence>
<keyword evidence="7" id="KW-0915">Sodium</keyword>
<evidence type="ECO:0000256" key="4">
    <source>
        <dbReference type="ARBA" id="ARBA00022692"/>
    </source>
</evidence>
<evidence type="ECO:0000256" key="13">
    <source>
        <dbReference type="RuleBase" id="RU003722"/>
    </source>
</evidence>
<reference evidence="17" key="1">
    <citation type="journal article" date="2017" name="Plant J.">
        <title>The pomegranate (Punica granatum L.) genome and the genomics of punicalagin biosynthesis.</title>
        <authorList>
            <person name="Qin G."/>
            <person name="Xu C."/>
            <person name="Ming R."/>
            <person name="Tang H."/>
            <person name="Guyot R."/>
            <person name="Kramer E.M."/>
            <person name="Hu Y."/>
            <person name="Yi X."/>
            <person name="Qi Y."/>
            <person name="Xu X."/>
            <person name="Gao Z."/>
            <person name="Pan H."/>
            <person name="Jian J."/>
            <person name="Tian Y."/>
            <person name="Yue Z."/>
            <person name="Xu Y."/>
        </authorList>
    </citation>
    <scope>NUCLEOTIDE SEQUENCE [LARGE SCALE GENOMIC DNA]</scope>
    <source>
        <strain evidence="17">cv. Dabenzi</strain>
    </source>
</reference>
<keyword evidence="6 14" id="KW-1133">Transmembrane helix</keyword>
<evidence type="ECO:0000256" key="6">
    <source>
        <dbReference type="ARBA" id="ARBA00022989"/>
    </source>
</evidence>
<feature type="transmembrane region" description="Helical" evidence="14">
    <location>
        <begin position="343"/>
        <end position="363"/>
    </location>
</feature>
<reference evidence="18" key="3">
    <citation type="journal article" date="2020" name="Plant Biotechnol. J.">
        <title>The pomegranate (Punica granatum L.) draft genome dissects genetic divergence between soft- and hard-seeded cultivars.</title>
        <authorList>
            <person name="Luo X."/>
            <person name="Li H."/>
            <person name="Wu Z."/>
            <person name="Yao W."/>
            <person name="Zhao P."/>
            <person name="Cao D."/>
            <person name="Yu H."/>
            <person name="Li K."/>
            <person name="Poudel K."/>
            <person name="Zhao D."/>
            <person name="Zhang F."/>
            <person name="Xia X."/>
            <person name="Chen L."/>
            <person name="Wang Q."/>
            <person name="Jing D."/>
            <person name="Cao S."/>
        </authorList>
    </citation>
    <scope>NUCLEOTIDE SEQUENCE [LARGE SCALE GENOMIC DNA]</scope>
</reference>
<proteinExistence type="inferred from homology"/>
<keyword evidence="9 14" id="KW-0472">Membrane</keyword>
<feature type="transmembrane region" description="Helical" evidence="14">
    <location>
        <begin position="417"/>
        <end position="437"/>
    </location>
</feature>
<dbReference type="PRINTS" id="PR01084">
    <property type="entry name" value="NAHEXCHNGR"/>
</dbReference>
<feature type="transmembrane region" description="Helical" evidence="14">
    <location>
        <begin position="113"/>
        <end position="136"/>
    </location>
</feature>
<sequence>MAALLSAAISRVHMLSTSDHASVVSINLFVALLCACIVIGHLLEESRWINESITALLIGLCTGVIILLTTGMKSSHLMVFSEDLFFIYLLPPIIFNAGFQVKKKQFFRNFITIMSFGAIGTLVSCAIITLGVTQMFKRLDVGPLDIGDYLAIGAIFAATDSVCTLQVLNQDETPLLYSLVFGEGVVNDATSVVLFNAIQSFDITHMDHRIALQFIGNFFYLFVSSTMLGVLTGLLSAYIIKKLYFGRHSTDREVALMMLMAYLSYMLAELFYLSGILTVFFCGIVMSHYTWHNVTESSRITTKHTFATLSFVAEIFIFVYVGMDALDIEKWRFVSNSPGTSVAVSSVLLVLVLAGRAAFVFPLSFLSNLAKKTQNEKISFRQQVIIWWAGLMRGAVSMALAYNKFTSLGHTHLRGNAIMITSTITVVLFSTVVFGLMTKPLIRLLLPHPKHRTSMVFSDHTNNSSMFSDSSTPKSITVPLLGAPQGSDGDLPNHEVVRPGSLRALLTTPTHTVHYYWRKFDDAIMRPVFGGRGFVPYVPGSPTEQIVHDDES</sequence>
<keyword evidence="18" id="KW-1185">Reference proteome</keyword>
<feature type="transmembrane region" description="Helical" evidence="14">
    <location>
        <begin position="84"/>
        <end position="101"/>
    </location>
</feature>
<reference evidence="16" key="2">
    <citation type="submission" date="2017-06" db="EMBL/GenBank/DDBJ databases">
        <title>The pomegranate genome and the genomics of punicalagin biosynthesis.</title>
        <authorList>
            <person name="Xu C."/>
        </authorList>
    </citation>
    <scope>NUCLEOTIDE SEQUENCE [LARGE SCALE GENOMIC DNA]</scope>
    <source>
        <tissue evidence="16">Fresh leaf</tissue>
    </source>
</reference>
<evidence type="ECO:0000256" key="3">
    <source>
        <dbReference type="ARBA" id="ARBA00022538"/>
    </source>
</evidence>
<evidence type="ECO:0000256" key="12">
    <source>
        <dbReference type="ARBA" id="ARBA00047912"/>
    </source>
</evidence>
<evidence type="ECO:0000256" key="10">
    <source>
        <dbReference type="ARBA" id="ARBA00023201"/>
    </source>
</evidence>
<keyword evidence="3" id="KW-0633">Potassium transport</keyword>
<dbReference type="GO" id="GO:0098719">
    <property type="term" value="P:sodium ion import across plasma membrane"/>
    <property type="evidence" value="ECO:0007669"/>
    <property type="project" value="TreeGrafter"/>
</dbReference>
<dbReference type="PANTHER" id="PTHR10110">
    <property type="entry name" value="SODIUM/HYDROGEN EXCHANGER"/>
    <property type="match status" value="1"/>
</dbReference>
<keyword evidence="2 13" id="KW-0813">Transport</keyword>
<keyword evidence="5" id="KW-0630">Potassium</keyword>
<evidence type="ECO:0000256" key="14">
    <source>
        <dbReference type="SAM" id="Phobius"/>
    </source>
</evidence>
<reference evidence="19 20" key="4">
    <citation type="submission" date="2025-04" db="UniProtKB">
        <authorList>
            <consortium name="RefSeq"/>
        </authorList>
    </citation>
    <scope>IDENTIFICATION</scope>
    <source>
        <tissue evidence="19 20">Leaf</tissue>
    </source>
</reference>
<dbReference type="GO" id="GO:0015386">
    <property type="term" value="F:potassium:proton antiporter activity"/>
    <property type="evidence" value="ECO:0007669"/>
    <property type="project" value="TreeGrafter"/>
</dbReference>
<accession>A0A218VSC7</accession>
<evidence type="ECO:0000313" key="16">
    <source>
        <dbReference type="EMBL" id="OWM62990.1"/>
    </source>
</evidence>
<dbReference type="GO" id="GO:0090333">
    <property type="term" value="P:regulation of stomatal closure"/>
    <property type="evidence" value="ECO:0007669"/>
    <property type="project" value="TreeGrafter"/>
</dbReference>
<evidence type="ECO:0000256" key="1">
    <source>
        <dbReference type="ARBA" id="ARBA00004141"/>
    </source>
</evidence>
<evidence type="ECO:0000256" key="8">
    <source>
        <dbReference type="ARBA" id="ARBA00023065"/>
    </source>
</evidence>
<protein>
    <recommendedName>
        <fullName evidence="13">Sodium/hydrogen exchanger</fullName>
    </recommendedName>
</protein>
<comment type="similarity">
    <text evidence="13">Belongs to the monovalent cation:proton antiporter 1 (CPA1) transporter (TC 2.A.36) family.</text>
</comment>
<keyword evidence="4 13" id="KW-0812">Transmembrane</keyword>
<feature type="transmembrane region" description="Helical" evidence="14">
    <location>
        <begin position="24"/>
        <end position="43"/>
    </location>
</feature>
<dbReference type="EMBL" id="MTKT01006319">
    <property type="protein sequence ID" value="OWM62990.1"/>
    <property type="molecule type" value="Genomic_DNA"/>
</dbReference>
<feature type="transmembrane region" description="Helical" evidence="14">
    <location>
        <begin position="384"/>
        <end position="405"/>
    </location>
</feature>
<name>A0A218VSC7_PUNGR</name>
<keyword evidence="8 13" id="KW-0406">Ion transport</keyword>
<dbReference type="InterPro" id="IPR018422">
    <property type="entry name" value="Cation/H_exchanger_CPA1"/>
</dbReference>
<dbReference type="Gene3D" id="6.10.140.1330">
    <property type="match status" value="1"/>
</dbReference>
<dbReference type="GeneID" id="116214079"/>
<dbReference type="RefSeq" id="XP_031405204.1">
    <property type="nucleotide sequence ID" value="XM_031549344.1"/>
</dbReference>
<dbReference type="Proteomes" id="UP000197138">
    <property type="component" value="Unassembled WGS sequence"/>
</dbReference>
<dbReference type="Proteomes" id="UP000515151">
    <property type="component" value="Chromosome 7"/>
</dbReference>
<dbReference type="RefSeq" id="XP_031405203.1">
    <property type="nucleotide sequence ID" value="XM_031549343.1"/>
</dbReference>
<dbReference type="PANTHER" id="PTHR10110:SF117">
    <property type="entry name" value="SODIUM_HYDROGEN EXCHANGER 2"/>
    <property type="match status" value="1"/>
</dbReference>
<evidence type="ECO:0000256" key="5">
    <source>
        <dbReference type="ARBA" id="ARBA00022958"/>
    </source>
</evidence>
<feature type="transmembrane region" description="Helical" evidence="14">
    <location>
        <begin position="306"/>
        <end position="323"/>
    </location>
</feature>
<dbReference type="NCBIfam" id="TIGR00840">
    <property type="entry name" value="b_cpa1"/>
    <property type="match status" value="1"/>
</dbReference>
<dbReference type="AlphaFoldDB" id="A0A218VSC7"/>